<reference evidence="6 7" key="1">
    <citation type="submission" date="2018-10" db="EMBL/GenBank/DDBJ databases">
        <title>Fifty Aureobasidium pullulans genomes reveal a recombining polyextremotolerant generalist.</title>
        <authorList>
            <person name="Gostincar C."/>
            <person name="Turk M."/>
            <person name="Zajc J."/>
            <person name="Gunde-Cimerman N."/>
        </authorList>
    </citation>
    <scope>NUCLEOTIDE SEQUENCE [LARGE SCALE GENOMIC DNA]</scope>
    <source>
        <strain evidence="2 9">EXF-10751</strain>
        <strain evidence="5 6">EXF-1645</strain>
        <strain evidence="4 8">EXF-3519</strain>
        <strain evidence="3 7">EXF-9785</strain>
    </source>
</reference>
<evidence type="ECO:0000313" key="5">
    <source>
        <dbReference type="EMBL" id="TIA39040.1"/>
    </source>
</evidence>
<evidence type="ECO:0000313" key="2">
    <source>
        <dbReference type="EMBL" id="THW54942.1"/>
    </source>
</evidence>
<dbReference type="Proteomes" id="UP000308724">
    <property type="component" value="Unassembled WGS sequence"/>
</dbReference>
<evidence type="ECO:0000313" key="8">
    <source>
        <dbReference type="Proteomes" id="UP000309734"/>
    </source>
</evidence>
<evidence type="ECO:0000313" key="7">
    <source>
        <dbReference type="Proteomes" id="UP000308953"/>
    </source>
</evidence>
<evidence type="ECO:0000313" key="3">
    <source>
        <dbReference type="EMBL" id="THX38792.1"/>
    </source>
</evidence>
<accession>A0A4S8VSK5</accession>
<comment type="caution">
    <text evidence="5">The sequence shown here is derived from an EMBL/GenBank/DDBJ whole genome shotgun (WGS) entry which is preliminary data.</text>
</comment>
<proteinExistence type="predicted"/>
<evidence type="ECO:0000313" key="4">
    <source>
        <dbReference type="EMBL" id="THZ76162.1"/>
    </source>
</evidence>
<dbReference type="EMBL" id="QZBS01000044">
    <property type="protein sequence ID" value="THZ76162.1"/>
    <property type="molecule type" value="Genomic_DNA"/>
</dbReference>
<dbReference type="EMBL" id="QZAV01000089">
    <property type="protein sequence ID" value="THX38792.1"/>
    <property type="molecule type" value="Genomic_DNA"/>
</dbReference>
<dbReference type="Proteomes" id="UP000310421">
    <property type="component" value="Unassembled WGS sequence"/>
</dbReference>
<evidence type="ECO:0000256" key="1">
    <source>
        <dbReference type="SAM" id="MobiDB-lite"/>
    </source>
</evidence>
<evidence type="ECO:0000313" key="6">
    <source>
        <dbReference type="Proteomes" id="UP000308724"/>
    </source>
</evidence>
<dbReference type="EMBL" id="QZAN01000218">
    <property type="protein sequence ID" value="THW54942.1"/>
    <property type="molecule type" value="Genomic_DNA"/>
</dbReference>
<dbReference type="Proteomes" id="UP000308953">
    <property type="component" value="Unassembled WGS sequence"/>
</dbReference>
<organism evidence="5 6">
    <name type="scientific">Aureobasidium pullulans</name>
    <name type="common">Black yeast</name>
    <name type="synonym">Pullularia pullulans</name>
    <dbReference type="NCBI Taxonomy" id="5580"/>
    <lineage>
        <taxon>Eukaryota</taxon>
        <taxon>Fungi</taxon>
        <taxon>Dikarya</taxon>
        <taxon>Ascomycota</taxon>
        <taxon>Pezizomycotina</taxon>
        <taxon>Dothideomycetes</taxon>
        <taxon>Dothideomycetidae</taxon>
        <taxon>Dothideales</taxon>
        <taxon>Saccotheciaceae</taxon>
        <taxon>Aureobasidium</taxon>
    </lineage>
</organism>
<sequence length="159" mass="18111">MTEEQKHFTEHYLLYAYYKVDGLRVPTLEEANPRIKQHYAPIKRKHSWFADKLKLFSIAAAPPKPTPRKLHKTIRDADLRGISQSLHQRSASMNGLKNSKNKGHSRMPSLSGMLSTAKRVSLQRRGSAETVNPSASPYDLIPVEIGDNSSCVRRWPRYA</sequence>
<protein>
    <submittedName>
        <fullName evidence="5">Uncharacterized protein</fullName>
    </submittedName>
</protein>
<feature type="region of interest" description="Disordered" evidence="1">
    <location>
        <begin position="91"/>
        <end position="110"/>
    </location>
</feature>
<dbReference type="Proteomes" id="UP000309734">
    <property type="component" value="Unassembled WGS sequence"/>
</dbReference>
<name>A0A4S8VSK5_AURPU</name>
<dbReference type="AlphaFoldDB" id="A0A4S8VSK5"/>
<gene>
    <name evidence="5" type="ORF">D6C78_03581</name>
    <name evidence="4" type="ORF">D6C85_02433</name>
    <name evidence="3" type="ORF">D6D10_04778</name>
    <name evidence="2" type="ORF">D6D20_09841</name>
</gene>
<evidence type="ECO:0000313" key="9">
    <source>
        <dbReference type="Proteomes" id="UP000310421"/>
    </source>
</evidence>
<dbReference type="EMBL" id="QZBZ01000053">
    <property type="protein sequence ID" value="TIA39040.1"/>
    <property type="molecule type" value="Genomic_DNA"/>
</dbReference>